<evidence type="ECO:0000313" key="3">
    <source>
        <dbReference type="Proteomes" id="UP000533476"/>
    </source>
</evidence>
<feature type="transmembrane region" description="Helical" evidence="1">
    <location>
        <begin position="41"/>
        <end position="58"/>
    </location>
</feature>
<feature type="transmembrane region" description="Helical" evidence="1">
    <location>
        <begin position="6"/>
        <end position="29"/>
    </location>
</feature>
<feature type="transmembrane region" description="Helical" evidence="1">
    <location>
        <begin position="132"/>
        <end position="164"/>
    </location>
</feature>
<keyword evidence="1" id="KW-0812">Transmembrane</keyword>
<dbReference type="RefSeq" id="WP_169098973.1">
    <property type="nucleotide sequence ID" value="NZ_JABBVZ010000025.1"/>
</dbReference>
<evidence type="ECO:0000313" key="2">
    <source>
        <dbReference type="EMBL" id="NMP22548.1"/>
    </source>
</evidence>
<gene>
    <name evidence="2" type="ORF">HIJ39_09310</name>
</gene>
<keyword evidence="3" id="KW-1185">Reference proteome</keyword>
<organism evidence="2 3">
    <name type="scientific">Sulfobacillus harzensis</name>
    <dbReference type="NCBI Taxonomy" id="2729629"/>
    <lineage>
        <taxon>Bacteria</taxon>
        <taxon>Bacillati</taxon>
        <taxon>Bacillota</taxon>
        <taxon>Clostridia</taxon>
        <taxon>Eubacteriales</taxon>
        <taxon>Clostridiales Family XVII. Incertae Sedis</taxon>
        <taxon>Sulfobacillus</taxon>
    </lineage>
</organism>
<accession>A0A7Y0Q1W8</accession>
<evidence type="ECO:0000256" key="1">
    <source>
        <dbReference type="SAM" id="Phobius"/>
    </source>
</evidence>
<comment type="caution">
    <text evidence="2">The sequence shown here is derived from an EMBL/GenBank/DDBJ whole genome shotgun (WGS) entry which is preliminary data.</text>
</comment>
<dbReference type="AlphaFoldDB" id="A0A7Y0Q1W8"/>
<keyword evidence="1" id="KW-1133">Transmembrane helix</keyword>
<reference evidence="2 3" key="1">
    <citation type="submission" date="2020-04" db="EMBL/GenBank/DDBJ databases">
        <authorList>
            <person name="Zhang R."/>
            <person name="Schippers A."/>
        </authorList>
    </citation>
    <scope>NUCLEOTIDE SEQUENCE [LARGE SCALE GENOMIC DNA]</scope>
    <source>
        <strain evidence="2 3">DSM 109850</strain>
    </source>
</reference>
<protein>
    <submittedName>
        <fullName evidence="2">Uncharacterized protein</fullName>
    </submittedName>
</protein>
<dbReference type="Proteomes" id="UP000533476">
    <property type="component" value="Unassembled WGS sequence"/>
</dbReference>
<keyword evidence="1" id="KW-0472">Membrane</keyword>
<feature type="transmembrane region" description="Helical" evidence="1">
    <location>
        <begin position="70"/>
        <end position="90"/>
    </location>
</feature>
<sequence>MEKWRWALAAGIWVQAWIAEPWLLSYLPLPAPLGHLFMWRKVWGMLLVPAVVTLLALIPEVTTEDSSRTAPWFSLSLSIIGMVWQTQYLLHHLPPDRTFAVAERWISAAIALTSLTISLSSPRENAPPALEILASAALVLTFIARPPWAVGLSLSVLGVTVVLLRRPTAH</sequence>
<name>A0A7Y0Q1W8_9FIRM</name>
<dbReference type="EMBL" id="JABBVZ010000025">
    <property type="protein sequence ID" value="NMP22548.1"/>
    <property type="molecule type" value="Genomic_DNA"/>
</dbReference>
<proteinExistence type="predicted"/>